<accession>A0A9Q0GRE1</accession>
<protein>
    <submittedName>
        <fullName evidence="1">Uncharacterized protein</fullName>
    </submittedName>
</protein>
<comment type="caution">
    <text evidence="1">The sequence shown here is derived from an EMBL/GenBank/DDBJ whole genome shotgun (WGS) entry which is preliminary data.</text>
</comment>
<sequence length="163" mass="18642">MYDVVFIDMQEMATSAVLWTKVESLSTAYKEAKIARMEALKIYDHQSQLVLNILNEVKKLKTDHAEERKHHKEVQALVQQVKDESIAKEKKAKEEGRKLQFVLALADGDIVTLRANVLLATSQMKKIQTDLMYNETTTTKKKKKKKRAIGPALSKFKISEEGH</sequence>
<dbReference type="EMBL" id="JAMYWD010000012">
    <property type="protein sequence ID" value="KAJ4950364.1"/>
    <property type="molecule type" value="Genomic_DNA"/>
</dbReference>
<name>A0A9Q0GRE1_9MAGN</name>
<reference evidence="1" key="1">
    <citation type="journal article" date="2023" name="Plant J.">
        <title>The genome of the king protea, Protea cynaroides.</title>
        <authorList>
            <person name="Chang J."/>
            <person name="Duong T.A."/>
            <person name="Schoeman C."/>
            <person name="Ma X."/>
            <person name="Roodt D."/>
            <person name="Barker N."/>
            <person name="Li Z."/>
            <person name="Van de Peer Y."/>
            <person name="Mizrachi E."/>
        </authorList>
    </citation>
    <scope>NUCLEOTIDE SEQUENCE</scope>
    <source>
        <tissue evidence="1">Young leaves</tissue>
    </source>
</reference>
<evidence type="ECO:0000313" key="2">
    <source>
        <dbReference type="Proteomes" id="UP001141806"/>
    </source>
</evidence>
<dbReference type="Proteomes" id="UP001141806">
    <property type="component" value="Unassembled WGS sequence"/>
</dbReference>
<organism evidence="1 2">
    <name type="scientific">Protea cynaroides</name>
    <dbReference type="NCBI Taxonomy" id="273540"/>
    <lineage>
        <taxon>Eukaryota</taxon>
        <taxon>Viridiplantae</taxon>
        <taxon>Streptophyta</taxon>
        <taxon>Embryophyta</taxon>
        <taxon>Tracheophyta</taxon>
        <taxon>Spermatophyta</taxon>
        <taxon>Magnoliopsida</taxon>
        <taxon>Proteales</taxon>
        <taxon>Proteaceae</taxon>
        <taxon>Protea</taxon>
    </lineage>
</organism>
<gene>
    <name evidence="1" type="ORF">NE237_027196</name>
</gene>
<evidence type="ECO:0000313" key="1">
    <source>
        <dbReference type="EMBL" id="KAJ4950364.1"/>
    </source>
</evidence>
<keyword evidence="2" id="KW-1185">Reference proteome</keyword>
<proteinExistence type="predicted"/>
<dbReference type="AlphaFoldDB" id="A0A9Q0GRE1"/>